<keyword evidence="9" id="KW-0238">DNA-binding</keyword>
<evidence type="ECO:0000256" key="11">
    <source>
        <dbReference type="ARBA" id="ARBA00023235"/>
    </source>
</evidence>
<evidence type="ECO:0000256" key="9">
    <source>
        <dbReference type="ARBA" id="ARBA00023125"/>
    </source>
</evidence>
<dbReference type="Proteomes" id="UP000319516">
    <property type="component" value="Unassembled WGS sequence"/>
</dbReference>
<name>A0A542YPY8_9MICO</name>
<proteinExistence type="inferred from homology"/>
<dbReference type="CDD" id="cd17932">
    <property type="entry name" value="DEXQc_UvrD"/>
    <property type="match status" value="1"/>
</dbReference>
<keyword evidence="7" id="KW-0269">Exonuclease</keyword>
<dbReference type="GO" id="GO:0005829">
    <property type="term" value="C:cytosol"/>
    <property type="evidence" value="ECO:0007669"/>
    <property type="project" value="TreeGrafter"/>
</dbReference>
<dbReference type="GO" id="GO:0000725">
    <property type="term" value="P:recombinational repair"/>
    <property type="evidence" value="ECO:0007669"/>
    <property type="project" value="TreeGrafter"/>
</dbReference>
<protein>
    <recommendedName>
        <fullName evidence="13">DNA 3'-5' helicase</fullName>
        <ecNumber evidence="13">5.6.2.4</ecNumber>
    </recommendedName>
</protein>
<dbReference type="Pfam" id="PF12705">
    <property type="entry name" value="PDDEXK_1"/>
    <property type="match status" value="1"/>
</dbReference>
<evidence type="ECO:0000256" key="14">
    <source>
        <dbReference type="ARBA" id="ARBA00048988"/>
    </source>
</evidence>
<gene>
    <name evidence="19" type="ORF">FB467_1268</name>
</gene>
<dbReference type="GO" id="GO:0004527">
    <property type="term" value="F:exonuclease activity"/>
    <property type="evidence" value="ECO:0007669"/>
    <property type="project" value="UniProtKB-KW"/>
</dbReference>
<keyword evidence="20" id="KW-1185">Reference proteome</keyword>
<dbReference type="AlphaFoldDB" id="A0A542YPY8"/>
<evidence type="ECO:0000256" key="3">
    <source>
        <dbReference type="ARBA" id="ARBA00022741"/>
    </source>
</evidence>
<dbReference type="InterPro" id="IPR038726">
    <property type="entry name" value="PDDEXK_AddAB-type"/>
</dbReference>
<dbReference type="Pfam" id="PF13361">
    <property type="entry name" value="UvrD_C"/>
    <property type="match status" value="2"/>
</dbReference>
<dbReference type="PROSITE" id="PS51198">
    <property type="entry name" value="UVRD_HELICASE_ATP_BIND"/>
    <property type="match status" value="1"/>
</dbReference>
<dbReference type="Gene3D" id="1.10.10.160">
    <property type="match status" value="1"/>
</dbReference>
<evidence type="ECO:0000256" key="4">
    <source>
        <dbReference type="ARBA" id="ARBA00022763"/>
    </source>
</evidence>
<dbReference type="SUPFAM" id="SSF52540">
    <property type="entry name" value="P-loop containing nucleoside triphosphate hydrolases"/>
    <property type="match status" value="1"/>
</dbReference>
<keyword evidence="6 15" id="KW-0347">Helicase</keyword>
<keyword evidence="10" id="KW-0234">DNA repair</keyword>
<feature type="region of interest" description="Disordered" evidence="16">
    <location>
        <begin position="1"/>
        <end position="20"/>
    </location>
</feature>
<dbReference type="PANTHER" id="PTHR11070">
    <property type="entry name" value="UVRD / RECB / PCRA DNA HELICASE FAMILY MEMBER"/>
    <property type="match status" value="1"/>
</dbReference>
<keyword evidence="2" id="KW-0540">Nuclease</keyword>
<keyword evidence="8 15" id="KW-0067">ATP-binding</keyword>
<dbReference type="GO" id="GO:0033202">
    <property type="term" value="C:DNA helicase complex"/>
    <property type="evidence" value="ECO:0007669"/>
    <property type="project" value="TreeGrafter"/>
</dbReference>
<evidence type="ECO:0000256" key="13">
    <source>
        <dbReference type="ARBA" id="ARBA00034808"/>
    </source>
</evidence>
<evidence type="ECO:0000259" key="18">
    <source>
        <dbReference type="PROSITE" id="PS51217"/>
    </source>
</evidence>
<dbReference type="GO" id="GO:0043138">
    <property type="term" value="F:3'-5' DNA helicase activity"/>
    <property type="evidence" value="ECO:0007669"/>
    <property type="project" value="UniProtKB-EC"/>
</dbReference>
<keyword evidence="5 15" id="KW-0378">Hydrolase</keyword>
<evidence type="ECO:0000313" key="19">
    <source>
        <dbReference type="EMBL" id="TQL50165.1"/>
    </source>
</evidence>
<comment type="catalytic activity">
    <reaction evidence="14">
        <text>ATP + H2O = ADP + phosphate + H(+)</text>
        <dbReference type="Rhea" id="RHEA:13065"/>
        <dbReference type="ChEBI" id="CHEBI:15377"/>
        <dbReference type="ChEBI" id="CHEBI:15378"/>
        <dbReference type="ChEBI" id="CHEBI:30616"/>
        <dbReference type="ChEBI" id="CHEBI:43474"/>
        <dbReference type="ChEBI" id="CHEBI:456216"/>
        <dbReference type="EC" id="5.6.2.4"/>
    </reaction>
</comment>
<dbReference type="PROSITE" id="PS51217">
    <property type="entry name" value="UVRD_HELICASE_CTER"/>
    <property type="match status" value="1"/>
</dbReference>
<sequence>MSLSAHDIAAAVGSPPPTPQQTAVIEAPLEPTLVVAGAGSGKTETMAARVVWLVTNGLVRPEEVLGLTFTRKASIELAERIGTRLRAVRDAGLWRTEDDGEASALPTVSTYHAYAGRLVTEHGLRIGIEPESRLLSEAASWQLAGQVVRTYDGDMDEVPLAVSTVTEALLSVSGELAEHLVEPDQAQEFLSRLAERVAALPGKDHRKPLKVGAEMARDLRNMARVYPLVQEYRALKASLRSLDFADQMAAAARIARDLPAVGVLERQRFRAVLLDEFQDTSEAQMVLLESLYAGHPLPVTAVGDPNQSIYGWRGASATTLTRFPERFRAGGAAAPVLALSTSWRNADRVLSAANRTARPLRDASRVPVEELVSRPGAPTGDIEAARLVTHEHEAEHVAGWIHARWLDASGERTGTSAAVLCRNRAQFDGIVHALRRRGLPVEVVGLGGLLSAPEVADLVALLTITQDPGRGDQLMRLLTGPVCRLGAADLDVLWAWARALHRQAGAPESDPALLAEALHTPPAETWTAPTGQSISATALARVTALGRVLDRLRGLVGLPVPDLLVEAERLLGLDIEVAADPDQPASWARAQLDALVEVSAGFAASAQRPTLGGFIDWLEAARDRERGLEPAEVSVSSEAVQVLTVHAAKGLEWDVVAVPGLAEAVFPSHTQRARVEDGGWVVPEPRDRGWLTGIGSLPYPLRGDADGLPTMPWDSLSDTTHLRDALEDHRAAGGRHQLTEERRLAYVAFTRARSEMLLTAPVWSTGSTPRVTSRFLEELIADPAVPVRITRWDPMPDPADPGEAVNPLLEEETRAGWPVGPDARRTEARDLVRAVLDARTGAAPAGAPADGAAADGPPEEPADADRDHQIALLLAERARKRSGRDGWRPASPEHLSTSALVELSADPDGYWRRQRRPVPAPPAVAARTGTEFHSWVEQHFAAATLVDLADLQDLEEGTGSSSGSGVPDLARLRQNFLDSPWAARTPHAVEVAVETLVAGIPVRGRIDAVFVGEDGRHTIVDWKTGTQGDDAARRRRAVQLSAYRVAYSRLTGVPVDRIEAAFFFAANGVSETPDLLGEDQLEDLVGELLGGTPQARSADVSPS</sequence>
<dbReference type="InterPro" id="IPR014017">
    <property type="entry name" value="DNA_helicase_UvrD-like_C"/>
</dbReference>
<keyword evidence="11" id="KW-0413">Isomerase</keyword>
<keyword evidence="3 15" id="KW-0547">Nucleotide-binding</keyword>
<evidence type="ECO:0000256" key="2">
    <source>
        <dbReference type="ARBA" id="ARBA00022722"/>
    </source>
</evidence>
<dbReference type="GO" id="GO:0005524">
    <property type="term" value="F:ATP binding"/>
    <property type="evidence" value="ECO:0007669"/>
    <property type="project" value="UniProtKB-UniRule"/>
</dbReference>
<feature type="domain" description="UvrD-like helicase C-terminal" evidence="18">
    <location>
        <begin position="347"/>
        <end position="650"/>
    </location>
</feature>
<dbReference type="OrthoDB" id="4812256at2"/>
<evidence type="ECO:0000256" key="12">
    <source>
        <dbReference type="ARBA" id="ARBA00034617"/>
    </source>
</evidence>
<feature type="region of interest" description="Disordered" evidence="16">
    <location>
        <begin position="841"/>
        <end position="863"/>
    </location>
</feature>
<evidence type="ECO:0000256" key="1">
    <source>
        <dbReference type="ARBA" id="ARBA00009922"/>
    </source>
</evidence>
<feature type="binding site" evidence="15">
    <location>
        <begin position="36"/>
        <end position="43"/>
    </location>
    <ligand>
        <name>ATP</name>
        <dbReference type="ChEBI" id="CHEBI:30616"/>
    </ligand>
</feature>
<organism evidence="19 20">
    <name type="scientific">Ornithinicoccus hortensis</name>
    <dbReference type="NCBI Taxonomy" id="82346"/>
    <lineage>
        <taxon>Bacteria</taxon>
        <taxon>Bacillati</taxon>
        <taxon>Actinomycetota</taxon>
        <taxon>Actinomycetes</taxon>
        <taxon>Micrococcales</taxon>
        <taxon>Intrasporangiaceae</taxon>
        <taxon>Ornithinicoccus</taxon>
    </lineage>
</organism>
<dbReference type="InterPro" id="IPR011335">
    <property type="entry name" value="Restrct_endonuc-II-like"/>
</dbReference>
<dbReference type="GO" id="GO:0003677">
    <property type="term" value="F:DNA binding"/>
    <property type="evidence" value="ECO:0007669"/>
    <property type="project" value="UniProtKB-KW"/>
</dbReference>
<accession>A0A542YPY8</accession>
<comment type="similarity">
    <text evidence="1">Belongs to the helicase family. UvrD subfamily.</text>
</comment>
<dbReference type="Gene3D" id="3.90.320.10">
    <property type="match status" value="1"/>
</dbReference>
<feature type="compositionally biased region" description="Low complexity" evidence="16">
    <location>
        <begin position="841"/>
        <end position="856"/>
    </location>
</feature>
<evidence type="ECO:0000256" key="7">
    <source>
        <dbReference type="ARBA" id="ARBA00022839"/>
    </source>
</evidence>
<comment type="catalytic activity">
    <reaction evidence="12">
        <text>Couples ATP hydrolysis with the unwinding of duplex DNA by translocating in the 3'-5' direction.</text>
        <dbReference type="EC" id="5.6.2.4"/>
    </reaction>
</comment>
<evidence type="ECO:0000256" key="5">
    <source>
        <dbReference type="ARBA" id="ARBA00022801"/>
    </source>
</evidence>
<dbReference type="SUPFAM" id="SSF52980">
    <property type="entry name" value="Restriction endonuclease-like"/>
    <property type="match status" value="1"/>
</dbReference>
<evidence type="ECO:0000256" key="6">
    <source>
        <dbReference type="ARBA" id="ARBA00022806"/>
    </source>
</evidence>
<evidence type="ECO:0000256" key="15">
    <source>
        <dbReference type="PROSITE-ProRule" id="PRU00560"/>
    </source>
</evidence>
<dbReference type="InterPro" id="IPR013986">
    <property type="entry name" value="DExx_box_DNA_helicase_dom_sf"/>
</dbReference>
<dbReference type="Gene3D" id="3.40.50.300">
    <property type="entry name" value="P-loop containing nucleotide triphosphate hydrolases"/>
    <property type="match status" value="3"/>
</dbReference>
<comment type="caution">
    <text evidence="19">The sequence shown here is derived from an EMBL/GenBank/DDBJ whole genome shotgun (WGS) entry which is preliminary data.</text>
</comment>
<dbReference type="InterPro" id="IPR027417">
    <property type="entry name" value="P-loop_NTPase"/>
</dbReference>
<evidence type="ECO:0000256" key="8">
    <source>
        <dbReference type="ARBA" id="ARBA00022840"/>
    </source>
</evidence>
<feature type="domain" description="UvrD-like helicase ATP-binding" evidence="17">
    <location>
        <begin position="15"/>
        <end position="346"/>
    </location>
</feature>
<dbReference type="Pfam" id="PF00580">
    <property type="entry name" value="UvrD-helicase"/>
    <property type="match status" value="1"/>
</dbReference>
<reference evidence="19 20" key="1">
    <citation type="submission" date="2019-06" db="EMBL/GenBank/DDBJ databases">
        <title>Sequencing the genomes of 1000 actinobacteria strains.</title>
        <authorList>
            <person name="Klenk H.-P."/>
        </authorList>
    </citation>
    <scope>NUCLEOTIDE SEQUENCE [LARGE SCALE GENOMIC DNA]</scope>
    <source>
        <strain evidence="19 20">DSM 12335</strain>
    </source>
</reference>
<dbReference type="EMBL" id="VFOP01000001">
    <property type="protein sequence ID" value="TQL50165.1"/>
    <property type="molecule type" value="Genomic_DNA"/>
</dbReference>
<dbReference type="InterPro" id="IPR011604">
    <property type="entry name" value="PDDEXK-like_dom_sf"/>
</dbReference>
<dbReference type="RefSeq" id="WP_141784336.1">
    <property type="nucleotide sequence ID" value="NZ_BAAAIK010000004.1"/>
</dbReference>
<dbReference type="PANTHER" id="PTHR11070:SF55">
    <property type="entry name" value="DNA 3'-5' HELICASE"/>
    <property type="match status" value="1"/>
</dbReference>
<dbReference type="EC" id="5.6.2.4" evidence="13"/>
<keyword evidence="4" id="KW-0227">DNA damage</keyword>
<dbReference type="InterPro" id="IPR014016">
    <property type="entry name" value="UvrD-like_ATP-bd"/>
</dbReference>
<evidence type="ECO:0000256" key="16">
    <source>
        <dbReference type="SAM" id="MobiDB-lite"/>
    </source>
</evidence>
<dbReference type="InterPro" id="IPR000212">
    <property type="entry name" value="DNA_helicase_UvrD/REP"/>
</dbReference>
<dbReference type="Gene3D" id="1.10.486.10">
    <property type="entry name" value="PCRA, domain 4"/>
    <property type="match status" value="1"/>
</dbReference>
<evidence type="ECO:0000256" key="10">
    <source>
        <dbReference type="ARBA" id="ARBA00023204"/>
    </source>
</evidence>
<evidence type="ECO:0000259" key="17">
    <source>
        <dbReference type="PROSITE" id="PS51198"/>
    </source>
</evidence>
<evidence type="ECO:0000313" key="20">
    <source>
        <dbReference type="Proteomes" id="UP000319516"/>
    </source>
</evidence>